<proteinExistence type="predicted"/>
<evidence type="ECO:0008006" key="3">
    <source>
        <dbReference type="Google" id="ProtNLM"/>
    </source>
</evidence>
<name>A0ABQ5ETC5_9ASTR</name>
<protein>
    <recommendedName>
        <fullName evidence="3">Reverse transcriptase domain-containing protein</fullName>
    </recommendedName>
</protein>
<keyword evidence="2" id="KW-1185">Reference proteome</keyword>
<dbReference type="EMBL" id="BQNB010016626">
    <property type="protein sequence ID" value="GJT53880.1"/>
    <property type="molecule type" value="Genomic_DNA"/>
</dbReference>
<organism evidence="1 2">
    <name type="scientific">Tanacetum coccineum</name>
    <dbReference type="NCBI Taxonomy" id="301880"/>
    <lineage>
        <taxon>Eukaryota</taxon>
        <taxon>Viridiplantae</taxon>
        <taxon>Streptophyta</taxon>
        <taxon>Embryophyta</taxon>
        <taxon>Tracheophyta</taxon>
        <taxon>Spermatophyta</taxon>
        <taxon>Magnoliopsida</taxon>
        <taxon>eudicotyledons</taxon>
        <taxon>Gunneridae</taxon>
        <taxon>Pentapetalae</taxon>
        <taxon>asterids</taxon>
        <taxon>campanulids</taxon>
        <taxon>Asterales</taxon>
        <taxon>Asteraceae</taxon>
        <taxon>Asteroideae</taxon>
        <taxon>Anthemideae</taxon>
        <taxon>Anthemidinae</taxon>
        <taxon>Tanacetum</taxon>
    </lineage>
</organism>
<gene>
    <name evidence="1" type="ORF">Tco_0988934</name>
</gene>
<evidence type="ECO:0000313" key="1">
    <source>
        <dbReference type="EMBL" id="GJT53880.1"/>
    </source>
</evidence>
<evidence type="ECO:0000313" key="2">
    <source>
        <dbReference type="Proteomes" id="UP001151760"/>
    </source>
</evidence>
<reference evidence="1" key="2">
    <citation type="submission" date="2022-01" db="EMBL/GenBank/DDBJ databases">
        <authorList>
            <person name="Yamashiro T."/>
            <person name="Shiraishi A."/>
            <person name="Satake H."/>
            <person name="Nakayama K."/>
        </authorList>
    </citation>
    <scope>NUCLEOTIDE SEQUENCE</scope>
</reference>
<reference evidence="1" key="1">
    <citation type="journal article" date="2022" name="Int. J. Mol. Sci.">
        <title>Draft Genome of Tanacetum Coccineum: Genomic Comparison of Closely Related Tanacetum-Family Plants.</title>
        <authorList>
            <person name="Yamashiro T."/>
            <person name="Shiraishi A."/>
            <person name="Nakayama K."/>
            <person name="Satake H."/>
        </authorList>
    </citation>
    <scope>NUCLEOTIDE SEQUENCE</scope>
</reference>
<sequence length="167" mass="18914">MLANALYSEFLKCKPLDFKSLRGVVGLTRWFEKMESVFSISNCTASCQVKFATCSLQTMLLMRIDKIEKYIGGLPDMIHGSVKASKPKTMQEAIEFTTELMDEKTTLPMLNVRQKEKVGAMNCKRVGPTRGDVEEAGMQMQQQQYQQNNNTATYYQSTATTAQQQKQ</sequence>
<comment type="caution">
    <text evidence="1">The sequence shown here is derived from an EMBL/GenBank/DDBJ whole genome shotgun (WGS) entry which is preliminary data.</text>
</comment>
<dbReference type="Proteomes" id="UP001151760">
    <property type="component" value="Unassembled WGS sequence"/>
</dbReference>
<accession>A0ABQ5ETC5</accession>